<accession>E8U408</accession>
<evidence type="ECO:0000313" key="3">
    <source>
        <dbReference type="EMBL" id="ADV65702.1"/>
    </source>
</evidence>
<dbReference type="Pfam" id="PF01609">
    <property type="entry name" value="DDE_Tnp_1"/>
    <property type="match status" value="1"/>
</dbReference>
<dbReference type="GO" id="GO:0003677">
    <property type="term" value="F:DNA binding"/>
    <property type="evidence" value="ECO:0007669"/>
    <property type="project" value="InterPro"/>
</dbReference>
<dbReference type="PANTHER" id="PTHR30007:SF0">
    <property type="entry name" value="TRANSPOSASE"/>
    <property type="match status" value="1"/>
</dbReference>
<evidence type="ECO:0000259" key="2">
    <source>
        <dbReference type="Pfam" id="PF13340"/>
    </source>
</evidence>
<evidence type="ECO:0000313" key="4">
    <source>
        <dbReference type="Proteomes" id="UP000008635"/>
    </source>
</evidence>
<dbReference type="InterPro" id="IPR002559">
    <property type="entry name" value="Transposase_11"/>
</dbReference>
<dbReference type="GO" id="GO:0006313">
    <property type="term" value="P:DNA transposition"/>
    <property type="evidence" value="ECO:0007669"/>
    <property type="project" value="InterPro"/>
</dbReference>
<feature type="domain" description="Insertion element IS402-like" evidence="2">
    <location>
        <begin position="16"/>
        <end position="86"/>
    </location>
</feature>
<dbReference type="GO" id="GO:0004803">
    <property type="term" value="F:transposase activity"/>
    <property type="evidence" value="ECO:0007669"/>
    <property type="project" value="InterPro"/>
</dbReference>
<dbReference type="HOGENOM" id="CLU_055261_0_0_0"/>
<organism evidence="3 4">
    <name type="scientific">Deinococcus maricopensis (strain DSM 21211 / LMG 22137 / NRRL B-23946 / LB-34)</name>
    <dbReference type="NCBI Taxonomy" id="709986"/>
    <lineage>
        <taxon>Bacteria</taxon>
        <taxon>Thermotogati</taxon>
        <taxon>Deinococcota</taxon>
        <taxon>Deinococci</taxon>
        <taxon>Deinococcales</taxon>
        <taxon>Deinococcaceae</taxon>
        <taxon>Deinococcus</taxon>
    </lineage>
</organism>
<dbReference type="eggNOG" id="COG3293">
    <property type="taxonomic scope" value="Bacteria"/>
</dbReference>
<dbReference type="PANTHER" id="PTHR30007">
    <property type="entry name" value="PHP DOMAIN PROTEIN"/>
    <property type="match status" value="1"/>
</dbReference>
<dbReference type="InterPro" id="IPR025161">
    <property type="entry name" value="IS402-like_dom"/>
</dbReference>
<feature type="domain" description="Transposase IS4-like" evidence="1">
    <location>
        <begin position="106"/>
        <end position="256"/>
    </location>
</feature>
<evidence type="ECO:0000259" key="1">
    <source>
        <dbReference type="Pfam" id="PF01609"/>
    </source>
</evidence>
<dbReference type="NCBIfam" id="NF033580">
    <property type="entry name" value="transpos_IS5_3"/>
    <property type="match status" value="1"/>
</dbReference>
<proteinExistence type="predicted"/>
<protein>
    <submittedName>
        <fullName evidence="3">Transposase IS4 family protein</fullName>
    </submittedName>
</protein>
<gene>
    <name evidence="3" type="ordered locus">Deima_0038</name>
</gene>
<reference evidence="4" key="2">
    <citation type="submission" date="2011-01" db="EMBL/GenBank/DDBJ databases">
        <title>The complete genome of Deinococcus maricopensis DSM 21211.</title>
        <authorList>
            <consortium name="US DOE Joint Genome Institute (JGI-PGF)"/>
            <person name="Lucas S."/>
            <person name="Copeland A."/>
            <person name="Lapidus A."/>
            <person name="Goodwin L."/>
            <person name="Pitluck S."/>
            <person name="Kyrpides N."/>
            <person name="Mavromatis K."/>
            <person name="Pagani I."/>
            <person name="Ivanova N."/>
            <person name="Ovchinnikova G."/>
            <person name="Zeytun A."/>
            <person name="Detter J.C."/>
            <person name="Han C."/>
            <person name="Land M."/>
            <person name="Hauser L."/>
            <person name="Markowitz V."/>
            <person name="Cheng J.-F."/>
            <person name="Hugenholtz P."/>
            <person name="Woyke T."/>
            <person name="Wu D."/>
            <person name="Pukall R."/>
            <person name="Gehrich-Schroeter G."/>
            <person name="Brambilla E."/>
            <person name="Klenk H.-P."/>
            <person name="Eisen J.A."/>
        </authorList>
    </citation>
    <scope>NUCLEOTIDE SEQUENCE [LARGE SCALE GENOMIC DNA]</scope>
    <source>
        <strain evidence="4">DSM 21211 / LMG 22137 / NRRL B-23946 / LB-34</strain>
    </source>
</reference>
<dbReference type="Pfam" id="PF13340">
    <property type="entry name" value="DUF4096"/>
    <property type="match status" value="1"/>
</dbReference>
<dbReference type="STRING" id="709986.Deima_0038"/>
<keyword evidence="4" id="KW-1185">Reference proteome</keyword>
<dbReference type="EMBL" id="CP002454">
    <property type="protein sequence ID" value="ADV65702.1"/>
    <property type="molecule type" value="Genomic_DNA"/>
</dbReference>
<dbReference type="AlphaFoldDB" id="E8U408"/>
<reference evidence="3 4" key="1">
    <citation type="journal article" date="2011" name="Stand. Genomic Sci.">
        <title>Complete genome sequence of Deinococcus maricopensis type strain (LB-34).</title>
        <authorList>
            <person name="Pukall R."/>
            <person name="Zeytun A."/>
            <person name="Lucas S."/>
            <person name="Lapidus A."/>
            <person name="Hammon N."/>
            <person name="Deshpande S."/>
            <person name="Nolan M."/>
            <person name="Cheng J.F."/>
            <person name="Pitluck S."/>
            <person name="Liolios K."/>
            <person name="Pagani I."/>
            <person name="Mikhailova N."/>
            <person name="Ivanova N."/>
            <person name="Mavromatis K."/>
            <person name="Pati A."/>
            <person name="Tapia R."/>
            <person name="Han C."/>
            <person name="Goodwin L."/>
            <person name="Chen A."/>
            <person name="Palaniappan K."/>
            <person name="Land M."/>
            <person name="Hauser L."/>
            <person name="Chang Y.J."/>
            <person name="Jeffries C.D."/>
            <person name="Brambilla E.M."/>
            <person name="Rohde M."/>
            <person name="Goker M."/>
            <person name="Detter J.C."/>
            <person name="Woyke T."/>
            <person name="Bristow J."/>
            <person name="Eisen J.A."/>
            <person name="Markowitz V."/>
            <person name="Hugenholtz P."/>
            <person name="Kyrpides N.C."/>
            <person name="Klenk H.P."/>
        </authorList>
    </citation>
    <scope>NUCLEOTIDE SEQUENCE [LARGE SCALE GENOMIC DNA]</scope>
    <source>
        <strain evidence="4">DSM 21211 / LMG 22137 / NRRL B-23946 / LB-34</strain>
    </source>
</reference>
<dbReference type="Proteomes" id="UP000008635">
    <property type="component" value="Chromosome"/>
</dbReference>
<sequence length="270" mass="29992">MQNGGMRRPGYPSDVDDETYVFLLPYLVLSPEDAPQRKSPLRAVLNALFWMSRTGAQWEFLPNDLPPPDVARTQAARWFAAGCFENAVHDLRLLTRVQQQRGAELTAIIIDSRTLQSTPESGARAGFDSAKKRKGTKVYLVVDTLGQLLTLMTSPANEQDRAQVRELCAAAQEVTGGMIEVAFADQEYTGEIAHGDAAASNVELIVVKRPEATRGFILLPKRCVVERSFAWLSRFQHLGRDLERLSSTLIGFHFVAATVLMTAKYLRQLA</sequence>
<dbReference type="KEGG" id="dmr:Deima_0038"/>
<name>E8U408_DEIML</name>